<dbReference type="InterPro" id="IPR002293">
    <property type="entry name" value="AA/rel_permease1"/>
</dbReference>
<protein>
    <submittedName>
        <fullName evidence="7">Amino acid permease YhdG</fullName>
    </submittedName>
</protein>
<dbReference type="PIRSF" id="PIRSF006060">
    <property type="entry name" value="AA_transporter"/>
    <property type="match status" value="1"/>
</dbReference>
<sequence length="401" mass="42102">MSAPVQLQRSLSLPVISFYGIGTIIGAGIYVLIGKVGGAAGMAMPYAFLLAGVIAAFTALSYAELSSRFPVSAGSAAYIWKAWNRAWPAQVVGALVAITGIVSAATIANGFTGYLALFVQIPDALAITLLIALLTLIALWGINESAMTVMLVTLIEIGGLLFVIYTSLDAPSANSWTAIAAPPHWDALPGLIVGSFLAFYAFIGFEDMVNTAEEVKNPRKVLPRAILIAIGVSTLLYVTVAALAVRTLPVEELAQSEAPLASIVTNAGYSAALIGVISLFAVVNGALVQIIMASRLLYGMAVKGMAPQVLARVNGKTRTPVPATLLIGALILVFALWLPLATLAKLTSFIMLLVFSLVNAALLTIKWRRQPCPPEVMTFPVWVPLAGLLCCLTLMAFALSA</sequence>
<dbReference type="EMBL" id="BAABRT010000012">
    <property type="protein sequence ID" value="GAA5525232.1"/>
    <property type="molecule type" value="Genomic_DNA"/>
</dbReference>
<keyword evidence="2" id="KW-0813">Transport</keyword>
<feature type="transmembrane region" description="Helical" evidence="6">
    <location>
        <begin position="149"/>
        <end position="168"/>
    </location>
</feature>
<dbReference type="Gene3D" id="1.20.1740.10">
    <property type="entry name" value="Amino acid/polyamine transporter I"/>
    <property type="match status" value="1"/>
</dbReference>
<feature type="transmembrane region" description="Helical" evidence="6">
    <location>
        <begin position="45"/>
        <end position="65"/>
    </location>
</feature>
<feature type="transmembrane region" description="Helical" evidence="6">
    <location>
        <begin position="12"/>
        <end position="33"/>
    </location>
</feature>
<feature type="transmembrane region" description="Helical" evidence="6">
    <location>
        <begin position="377"/>
        <end position="399"/>
    </location>
</feature>
<dbReference type="Pfam" id="PF13520">
    <property type="entry name" value="AA_permease_2"/>
    <property type="match status" value="1"/>
</dbReference>
<evidence type="ECO:0000256" key="6">
    <source>
        <dbReference type="SAM" id="Phobius"/>
    </source>
</evidence>
<reference evidence="7 8" key="1">
    <citation type="submission" date="2024-02" db="EMBL/GenBank/DDBJ databases">
        <title>Microbulbifer aestuariivivens NBRC 112533.</title>
        <authorList>
            <person name="Ichikawa N."/>
            <person name="Katano-Makiyama Y."/>
            <person name="Hidaka K."/>
        </authorList>
    </citation>
    <scope>NUCLEOTIDE SEQUENCE [LARGE SCALE GENOMIC DNA]</scope>
    <source>
        <strain evidence="7 8">NBRC 112533</strain>
    </source>
</reference>
<gene>
    <name evidence="7" type="primary">yhdG</name>
    <name evidence="7" type="ORF">Maes01_01797</name>
</gene>
<keyword evidence="8" id="KW-1185">Reference proteome</keyword>
<dbReference type="PANTHER" id="PTHR43243:SF4">
    <property type="entry name" value="CATIONIC AMINO ACID TRANSPORTER 4"/>
    <property type="match status" value="1"/>
</dbReference>
<evidence type="ECO:0000256" key="4">
    <source>
        <dbReference type="ARBA" id="ARBA00022989"/>
    </source>
</evidence>
<feature type="transmembrane region" description="Helical" evidence="6">
    <location>
        <begin position="188"/>
        <end position="205"/>
    </location>
</feature>
<evidence type="ECO:0000256" key="2">
    <source>
        <dbReference type="ARBA" id="ARBA00022448"/>
    </source>
</evidence>
<evidence type="ECO:0000256" key="5">
    <source>
        <dbReference type="ARBA" id="ARBA00023136"/>
    </source>
</evidence>
<organism evidence="7 8">
    <name type="scientific">Microbulbifer aestuariivivens</name>
    <dbReference type="NCBI Taxonomy" id="1908308"/>
    <lineage>
        <taxon>Bacteria</taxon>
        <taxon>Pseudomonadati</taxon>
        <taxon>Pseudomonadota</taxon>
        <taxon>Gammaproteobacteria</taxon>
        <taxon>Cellvibrionales</taxon>
        <taxon>Microbulbiferaceae</taxon>
        <taxon>Microbulbifer</taxon>
    </lineage>
</organism>
<accession>A0ABP9WPV1</accession>
<evidence type="ECO:0000313" key="7">
    <source>
        <dbReference type="EMBL" id="GAA5525232.1"/>
    </source>
</evidence>
<feature type="transmembrane region" description="Helical" evidence="6">
    <location>
        <begin position="226"/>
        <end position="248"/>
    </location>
</feature>
<proteinExistence type="predicted"/>
<evidence type="ECO:0000256" key="1">
    <source>
        <dbReference type="ARBA" id="ARBA00004141"/>
    </source>
</evidence>
<name>A0ABP9WPV1_9GAMM</name>
<feature type="transmembrane region" description="Helical" evidence="6">
    <location>
        <begin position="86"/>
        <end position="108"/>
    </location>
</feature>
<feature type="transmembrane region" description="Helical" evidence="6">
    <location>
        <begin position="268"/>
        <end position="298"/>
    </location>
</feature>
<comment type="caution">
    <text evidence="7">The sequence shown here is derived from an EMBL/GenBank/DDBJ whole genome shotgun (WGS) entry which is preliminary data.</text>
</comment>
<dbReference type="RefSeq" id="WP_345550750.1">
    <property type="nucleotide sequence ID" value="NZ_BAABRT010000012.1"/>
</dbReference>
<dbReference type="Proteomes" id="UP001408594">
    <property type="component" value="Unassembled WGS sequence"/>
</dbReference>
<dbReference type="PANTHER" id="PTHR43243">
    <property type="entry name" value="INNER MEMBRANE TRANSPORTER YGJI-RELATED"/>
    <property type="match status" value="1"/>
</dbReference>
<feature type="transmembrane region" description="Helical" evidence="6">
    <location>
        <begin position="114"/>
        <end position="142"/>
    </location>
</feature>
<evidence type="ECO:0000256" key="3">
    <source>
        <dbReference type="ARBA" id="ARBA00022692"/>
    </source>
</evidence>
<keyword evidence="5 6" id="KW-0472">Membrane</keyword>
<evidence type="ECO:0000313" key="8">
    <source>
        <dbReference type="Proteomes" id="UP001408594"/>
    </source>
</evidence>
<feature type="transmembrane region" description="Helical" evidence="6">
    <location>
        <begin position="319"/>
        <end position="340"/>
    </location>
</feature>
<comment type="subcellular location">
    <subcellularLocation>
        <location evidence="1">Membrane</location>
        <topology evidence="1">Multi-pass membrane protein</topology>
    </subcellularLocation>
</comment>
<keyword evidence="3 6" id="KW-0812">Transmembrane</keyword>
<feature type="transmembrane region" description="Helical" evidence="6">
    <location>
        <begin position="346"/>
        <end position="365"/>
    </location>
</feature>
<keyword evidence="4 6" id="KW-1133">Transmembrane helix</keyword>